<dbReference type="AlphaFoldDB" id="A0AAC9LI68"/>
<dbReference type="KEGG" id="lvn:BWR22_01435"/>
<protein>
    <submittedName>
        <fullName evidence="1">Uncharacterized protein</fullName>
    </submittedName>
</protein>
<gene>
    <name evidence="1" type="ORF">BWR22_01435</name>
</gene>
<proteinExistence type="predicted"/>
<sequence length="173" mass="19956">MKHIIILAFLIILSSCNNKSNSSIETSVEVNDSTKITKEDISKINFIEYGIDNKARVTLDSWEAYNIVYRAIEEVKQGDFKFFRTDDQVFITILNDLETTIPEAINSESINARILILRTKLLKFREIINLNTSSKKEKLIGVKELFQSFSYVTLQINKKFEKEAQNIIKPDSL</sequence>
<evidence type="ECO:0000313" key="1">
    <source>
        <dbReference type="EMBL" id="APX99025.1"/>
    </source>
</evidence>
<reference evidence="1 2" key="1">
    <citation type="submission" date="2017-01" db="EMBL/GenBank/DDBJ databases">
        <title>Complete genome of Lacinutrix venerupis DOK2-8 isolated from seawater in Dokdo.</title>
        <authorList>
            <person name="Chi W.-J."/>
            <person name="Kim J.H."/>
        </authorList>
    </citation>
    <scope>NUCLEOTIDE SEQUENCE [LARGE SCALE GENOMIC DNA]</scope>
    <source>
        <strain evidence="1 2">DOK2-8</strain>
    </source>
</reference>
<evidence type="ECO:0000313" key="2">
    <source>
        <dbReference type="Proteomes" id="UP000187506"/>
    </source>
</evidence>
<keyword evidence="2" id="KW-1185">Reference proteome</keyword>
<organism evidence="1 2">
    <name type="scientific">Lacinutrix venerupis</name>
    <dbReference type="NCBI Taxonomy" id="1486034"/>
    <lineage>
        <taxon>Bacteria</taxon>
        <taxon>Pseudomonadati</taxon>
        <taxon>Bacteroidota</taxon>
        <taxon>Flavobacteriia</taxon>
        <taxon>Flavobacteriales</taxon>
        <taxon>Flavobacteriaceae</taxon>
        <taxon>Lacinutrix</taxon>
    </lineage>
</organism>
<dbReference type="EMBL" id="CP019352">
    <property type="protein sequence ID" value="APX99025.1"/>
    <property type="molecule type" value="Genomic_DNA"/>
</dbReference>
<accession>A0AAC9LI68</accession>
<dbReference type="RefSeq" id="WP_076731669.1">
    <property type="nucleotide sequence ID" value="NZ_CP019352.1"/>
</dbReference>
<name>A0AAC9LI68_9FLAO</name>
<dbReference type="Proteomes" id="UP000187506">
    <property type="component" value="Chromosome"/>
</dbReference>
<dbReference type="PROSITE" id="PS51257">
    <property type="entry name" value="PROKAR_LIPOPROTEIN"/>
    <property type="match status" value="1"/>
</dbReference>